<protein>
    <recommendedName>
        <fullName evidence="4">RED-like N-terminal domain-containing protein</fullName>
    </recommendedName>
</protein>
<proteinExistence type="predicted"/>
<comment type="subcellular location">
    <subcellularLocation>
        <location evidence="1">Nucleus</location>
    </subcellularLocation>
</comment>
<keyword evidence="2" id="KW-0539">Nucleus</keyword>
<feature type="compositionally biased region" description="Basic and acidic residues" evidence="3">
    <location>
        <begin position="1"/>
        <end position="10"/>
    </location>
</feature>
<sequence>MNNQDFRRLVGDTPRQQHGNSSPATSKTPNVSLGSRQKSSIPMTPRTVGGTNNSSSFARQLAEQRNETQSARKFKAMAAPRGVKLAKGYQDRASARAATNEDEREERIRALEEQMKLGQIEKSAFVQMRDEITGGDVGATHLVKGLDMKLLERVRKGEDVFAPNRPAHGDSVPSEEEKMGDDAELDQLEQKEVTAVEREKIHKKGEMAPPPLAPSVAGVKRSRNDILAELKAHRQAASEAKAASAAQPRSNFKRFGEQKQASSRIERDEKGREVLITVDENGRVKRKVRKVAATAEQPKRAMPMPDPKVKPLGMEAPQLPLPAPASTPIEDEDDDIFEGVGDSTPLYLRLSSEQQH</sequence>
<feature type="region of interest" description="Disordered" evidence="3">
    <location>
        <begin position="289"/>
        <end position="344"/>
    </location>
</feature>
<name>A0A5N6KUN3_9ROSI</name>
<evidence type="ECO:0000256" key="2">
    <source>
        <dbReference type="ARBA" id="ARBA00023242"/>
    </source>
</evidence>
<feature type="region of interest" description="Disordered" evidence="3">
    <location>
        <begin position="160"/>
        <end position="218"/>
    </location>
</feature>
<evidence type="ECO:0000313" key="6">
    <source>
        <dbReference type="Proteomes" id="UP000327013"/>
    </source>
</evidence>
<feature type="compositionally biased region" description="Polar residues" evidence="3">
    <location>
        <begin position="49"/>
        <end position="58"/>
    </location>
</feature>
<feature type="compositionally biased region" description="Basic and acidic residues" evidence="3">
    <location>
        <begin position="188"/>
        <end position="206"/>
    </location>
</feature>
<evidence type="ECO:0000256" key="3">
    <source>
        <dbReference type="SAM" id="MobiDB-lite"/>
    </source>
</evidence>
<feature type="region of interest" description="Disordered" evidence="3">
    <location>
        <begin position="1"/>
        <end position="105"/>
    </location>
</feature>
<feature type="domain" description="RED-like N-terminal" evidence="4">
    <location>
        <begin position="83"/>
        <end position="207"/>
    </location>
</feature>
<organism evidence="5 6">
    <name type="scientific">Carpinus fangiana</name>
    <dbReference type="NCBI Taxonomy" id="176857"/>
    <lineage>
        <taxon>Eukaryota</taxon>
        <taxon>Viridiplantae</taxon>
        <taxon>Streptophyta</taxon>
        <taxon>Embryophyta</taxon>
        <taxon>Tracheophyta</taxon>
        <taxon>Spermatophyta</taxon>
        <taxon>Magnoliopsida</taxon>
        <taxon>eudicotyledons</taxon>
        <taxon>Gunneridae</taxon>
        <taxon>Pentapetalae</taxon>
        <taxon>rosids</taxon>
        <taxon>fabids</taxon>
        <taxon>Fagales</taxon>
        <taxon>Betulaceae</taxon>
        <taxon>Carpinus</taxon>
    </lineage>
</organism>
<dbReference type="Pfam" id="PF07808">
    <property type="entry name" value="RED_N"/>
    <property type="match status" value="1"/>
</dbReference>
<evidence type="ECO:0000256" key="1">
    <source>
        <dbReference type="ARBA" id="ARBA00004123"/>
    </source>
</evidence>
<dbReference type="PANTHER" id="PTHR12765">
    <property type="entry name" value="RED PROTEIN IK FACTOR CYTOKINE IK"/>
    <property type="match status" value="1"/>
</dbReference>
<dbReference type="GO" id="GO:0005634">
    <property type="term" value="C:nucleus"/>
    <property type="evidence" value="ECO:0007669"/>
    <property type="project" value="UniProtKB-SubCell"/>
</dbReference>
<feature type="compositionally biased region" description="Low complexity" evidence="3">
    <location>
        <begin position="238"/>
        <end position="247"/>
    </location>
</feature>
<dbReference type="InterPro" id="IPR039896">
    <property type="entry name" value="Red-like"/>
</dbReference>
<feature type="compositionally biased region" description="Polar residues" evidence="3">
    <location>
        <begin position="14"/>
        <end position="42"/>
    </location>
</feature>
<reference evidence="5 6" key="1">
    <citation type="submission" date="2019-06" db="EMBL/GenBank/DDBJ databases">
        <title>A chromosomal-level reference genome of Carpinus fangiana (Coryloideae, Betulaceae).</title>
        <authorList>
            <person name="Yang X."/>
            <person name="Wang Z."/>
            <person name="Zhang L."/>
            <person name="Hao G."/>
            <person name="Liu J."/>
            <person name="Yang Y."/>
        </authorList>
    </citation>
    <scope>NUCLEOTIDE SEQUENCE [LARGE SCALE GENOMIC DNA]</scope>
    <source>
        <strain evidence="5">Cfa_2016G</strain>
        <tissue evidence="5">Leaf</tissue>
    </source>
</reference>
<accession>A0A5N6KUN3</accession>
<gene>
    <name evidence="5" type="ORF">FH972_023051</name>
</gene>
<dbReference type="Proteomes" id="UP000327013">
    <property type="component" value="Unassembled WGS sequence"/>
</dbReference>
<dbReference type="EMBL" id="VIBQ01000013">
    <property type="protein sequence ID" value="KAB8345998.1"/>
    <property type="molecule type" value="Genomic_DNA"/>
</dbReference>
<dbReference type="InterPro" id="IPR012916">
    <property type="entry name" value="RED_N"/>
</dbReference>
<comment type="caution">
    <text evidence="5">The sequence shown here is derived from an EMBL/GenBank/DDBJ whole genome shotgun (WGS) entry which is preliminary data.</text>
</comment>
<keyword evidence="6" id="KW-1185">Reference proteome</keyword>
<dbReference type="AlphaFoldDB" id="A0A5N6KUN3"/>
<feature type="compositionally biased region" description="Basic and acidic residues" evidence="3">
    <location>
        <begin position="89"/>
        <end position="105"/>
    </location>
</feature>
<evidence type="ECO:0000259" key="4">
    <source>
        <dbReference type="Pfam" id="PF07808"/>
    </source>
</evidence>
<evidence type="ECO:0000313" key="5">
    <source>
        <dbReference type="EMBL" id="KAB8345998.1"/>
    </source>
</evidence>
<dbReference type="OrthoDB" id="20105at2759"/>
<feature type="region of interest" description="Disordered" evidence="3">
    <location>
        <begin position="238"/>
        <end position="268"/>
    </location>
</feature>